<evidence type="ECO:0008006" key="3">
    <source>
        <dbReference type="Google" id="ProtNLM"/>
    </source>
</evidence>
<proteinExistence type="predicted"/>
<organism evidence="1 2">
    <name type="scientific">Bacillus bruguierae</name>
    <dbReference type="NCBI Taxonomy" id="3127667"/>
    <lineage>
        <taxon>Bacteria</taxon>
        <taxon>Bacillati</taxon>
        <taxon>Bacillota</taxon>
        <taxon>Bacilli</taxon>
        <taxon>Bacillales</taxon>
        <taxon>Bacillaceae</taxon>
        <taxon>Bacillus</taxon>
    </lineage>
</organism>
<keyword evidence="2" id="KW-1185">Reference proteome</keyword>
<dbReference type="RefSeq" id="WP_336474264.1">
    <property type="nucleotide sequence ID" value="NZ_JBAWSX010000020.1"/>
</dbReference>
<reference evidence="1 2" key="1">
    <citation type="submission" date="2024-01" db="EMBL/GenBank/DDBJ databases">
        <title>Seven novel Bacillus-like species.</title>
        <authorList>
            <person name="Liu G."/>
        </authorList>
    </citation>
    <scope>NUCLEOTIDE SEQUENCE [LARGE SCALE GENOMIC DNA]</scope>
    <source>
        <strain evidence="1 2">FJAT-51639</strain>
    </source>
</reference>
<comment type="caution">
    <text evidence="1">The sequence shown here is derived from an EMBL/GenBank/DDBJ whole genome shotgun (WGS) entry which is preliminary data.</text>
</comment>
<accession>A0ABU8FPW9</accession>
<evidence type="ECO:0000313" key="2">
    <source>
        <dbReference type="Proteomes" id="UP001372526"/>
    </source>
</evidence>
<sequence>MVEPKMDTAVFAVQTWVNDKYHKVKEILNFTTKATFHLPSSIGLSLCTRLGKNSFR</sequence>
<dbReference type="EMBL" id="JBAWSX010000020">
    <property type="protein sequence ID" value="MEI4803976.1"/>
    <property type="molecule type" value="Genomic_DNA"/>
</dbReference>
<dbReference type="Proteomes" id="UP001372526">
    <property type="component" value="Unassembled WGS sequence"/>
</dbReference>
<protein>
    <recommendedName>
        <fullName evidence="3">Serpin domain-containing protein</fullName>
    </recommendedName>
</protein>
<gene>
    <name evidence="1" type="ORF">WAZ07_22690</name>
</gene>
<evidence type="ECO:0000313" key="1">
    <source>
        <dbReference type="EMBL" id="MEI4803976.1"/>
    </source>
</evidence>
<name>A0ABU8FPW9_9BACI</name>